<proteinExistence type="predicted"/>
<sequence length="140" mass="15118">MIRTNYVFWALVACLSYSFVPPLVRVATREIPSTVAALISNIILVSLILLVLALTDEDVVHHLRTDSAIYLYVAGLFLGVGILAYYRALEFGPVSIVVPLFAMFIVGGSVIGVLVLDESMTVRNGFGIVLAVAAIYLLST</sequence>
<feature type="transmembrane region" description="Helical" evidence="5">
    <location>
        <begin position="6"/>
        <end position="24"/>
    </location>
</feature>
<dbReference type="InterPro" id="IPR050638">
    <property type="entry name" value="AA-Vitamin_Transporters"/>
</dbReference>
<gene>
    <name evidence="7" type="ORF">FEJ81_21435</name>
</gene>
<accession>A0A4P8WNA8</accession>
<evidence type="ECO:0000256" key="1">
    <source>
        <dbReference type="ARBA" id="ARBA00004141"/>
    </source>
</evidence>
<dbReference type="Gene3D" id="1.10.3730.20">
    <property type="match status" value="1"/>
</dbReference>
<evidence type="ECO:0000313" key="7">
    <source>
        <dbReference type="EMBL" id="QCS44855.1"/>
    </source>
</evidence>
<dbReference type="SUPFAM" id="SSF103481">
    <property type="entry name" value="Multidrug resistance efflux transporter EmrE"/>
    <property type="match status" value="1"/>
</dbReference>
<geneLocation type="plasmid" evidence="8">
    <name>pnve414</name>
</geneLocation>
<keyword evidence="3 5" id="KW-1133">Transmembrane helix</keyword>
<keyword evidence="2 5" id="KW-0812">Transmembrane</keyword>
<dbReference type="OrthoDB" id="156473at2157"/>
<dbReference type="EMBL" id="CP040332">
    <property type="protein sequence ID" value="QCS44855.1"/>
    <property type="molecule type" value="Genomic_DNA"/>
</dbReference>
<dbReference type="RefSeq" id="WP_138247245.1">
    <property type="nucleotide sequence ID" value="NZ_CP040332.1"/>
</dbReference>
<dbReference type="InterPro" id="IPR000620">
    <property type="entry name" value="EamA_dom"/>
</dbReference>
<evidence type="ECO:0000256" key="3">
    <source>
        <dbReference type="ARBA" id="ARBA00022989"/>
    </source>
</evidence>
<dbReference type="GeneID" id="40267893"/>
<feature type="transmembrane region" description="Helical" evidence="5">
    <location>
        <begin position="93"/>
        <end position="116"/>
    </location>
</feature>
<feature type="transmembrane region" description="Helical" evidence="5">
    <location>
        <begin position="122"/>
        <end position="139"/>
    </location>
</feature>
<dbReference type="KEGG" id="nvr:FEJ81_21435"/>
<dbReference type="PANTHER" id="PTHR32322:SF2">
    <property type="entry name" value="EAMA DOMAIN-CONTAINING PROTEIN"/>
    <property type="match status" value="1"/>
</dbReference>
<keyword evidence="7" id="KW-0614">Plasmid</keyword>
<organism evidence="7 8">
    <name type="scientific">Natrinema versiforme</name>
    <dbReference type="NCBI Taxonomy" id="88724"/>
    <lineage>
        <taxon>Archaea</taxon>
        <taxon>Methanobacteriati</taxon>
        <taxon>Methanobacteriota</taxon>
        <taxon>Stenosarchaea group</taxon>
        <taxon>Halobacteria</taxon>
        <taxon>Halobacteriales</taxon>
        <taxon>Natrialbaceae</taxon>
        <taxon>Natrinema</taxon>
    </lineage>
</organism>
<protein>
    <submittedName>
        <fullName evidence="7">Multidrug transporter</fullName>
    </submittedName>
</protein>
<feature type="transmembrane region" description="Helical" evidence="5">
    <location>
        <begin position="36"/>
        <end position="55"/>
    </location>
</feature>
<comment type="subcellular location">
    <subcellularLocation>
        <location evidence="1">Membrane</location>
        <topology evidence="1">Multi-pass membrane protein</topology>
    </subcellularLocation>
</comment>
<dbReference type="PANTHER" id="PTHR32322">
    <property type="entry name" value="INNER MEMBRANE TRANSPORTER"/>
    <property type="match status" value="1"/>
</dbReference>
<feature type="domain" description="EamA" evidence="6">
    <location>
        <begin position="6"/>
        <end position="140"/>
    </location>
</feature>
<evidence type="ECO:0000259" key="6">
    <source>
        <dbReference type="Pfam" id="PF00892"/>
    </source>
</evidence>
<evidence type="ECO:0000256" key="2">
    <source>
        <dbReference type="ARBA" id="ARBA00022692"/>
    </source>
</evidence>
<dbReference type="GO" id="GO:0016020">
    <property type="term" value="C:membrane"/>
    <property type="evidence" value="ECO:0007669"/>
    <property type="project" value="UniProtKB-SubCell"/>
</dbReference>
<evidence type="ECO:0000256" key="4">
    <source>
        <dbReference type="ARBA" id="ARBA00023136"/>
    </source>
</evidence>
<dbReference type="Proteomes" id="UP000302218">
    <property type="component" value="Plasmid pNVE414"/>
</dbReference>
<dbReference type="InterPro" id="IPR037185">
    <property type="entry name" value="EmrE-like"/>
</dbReference>
<keyword evidence="4 5" id="KW-0472">Membrane</keyword>
<feature type="transmembrane region" description="Helical" evidence="5">
    <location>
        <begin position="67"/>
        <end position="86"/>
    </location>
</feature>
<evidence type="ECO:0000256" key="5">
    <source>
        <dbReference type="SAM" id="Phobius"/>
    </source>
</evidence>
<reference evidence="8" key="1">
    <citation type="submission" date="2019-05" db="EMBL/GenBank/DDBJ databases">
        <title>Genome sequence and methylation pattern of the halophilic Archaeon Natrinema versiforme BOL5-4.</title>
        <authorList>
            <person name="DasSarma P."/>
            <person name="Anton B.P."/>
            <person name="DasSarma S.L."/>
            <person name="Martinez F.L."/>
            <person name="Guzman D."/>
            <person name="Roberts R.J."/>
            <person name="DasSarma S."/>
        </authorList>
    </citation>
    <scope>NUCLEOTIDE SEQUENCE [LARGE SCALE GENOMIC DNA]</scope>
    <source>
        <strain evidence="8">BOL5-4</strain>
        <plasmid evidence="8">pnve414</plasmid>
    </source>
</reference>
<dbReference type="Pfam" id="PF00892">
    <property type="entry name" value="EamA"/>
    <property type="match status" value="1"/>
</dbReference>
<dbReference type="AlphaFoldDB" id="A0A4P8WNA8"/>
<name>A0A4P8WNA8_9EURY</name>
<evidence type="ECO:0000313" key="8">
    <source>
        <dbReference type="Proteomes" id="UP000302218"/>
    </source>
</evidence>